<accession>A0ABN9Y5H3</accession>
<evidence type="ECO:0000256" key="2">
    <source>
        <dbReference type="SAM" id="MobiDB-lite"/>
    </source>
</evidence>
<dbReference type="EMBL" id="CAUYUJ010021919">
    <property type="protein sequence ID" value="CAK0907803.1"/>
    <property type="molecule type" value="Genomic_DNA"/>
</dbReference>
<evidence type="ECO:0008006" key="5">
    <source>
        <dbReference type="Google" id="ProtNLM"/>
    </source>
</evidence>
<organism evidence="3 4">
    <name type="scientific">Prorocentrum cordatum</name>
    <dbReference type="NCBI Taxonomy" id="2364126"/>
    <lineage>
        <taxon>Eukaryota</taxon>
        <taxon>Sar</taxon>
        <taxon>Alveolata</taxon>
        <taxon>Dinophyceae</taxon>
        <taxon>Prorocentrales</taxon>
        <taxon>Prorocentraceae</taxon>
        <taxon>Prorocentrum</taxon>
    </lineage>
</organism>
<dbReference type="Proteomes" id="UP001189429">
    <property type="component" value="Unassembled WGS sequence"/>
</dbReference>
<comment type="caution">
    <text evidence="3">The sequence shown here is derived from an EMBL/GenBank/DDBJ whole genome shotgun (WGS) entry which is preliminary data.</text>
</comment>
<feature type="region of interest" description="Disordered" evidence="2">
    <location>
        <begin position="40"/>
        <end position="65"/>
    </location>
</feature>
<proteinExistence type="predicted"/>
<protein>
    <recommendedName>
        <fullName evidence="5">Reverse transcriptase domain-containing protein</fullName>
    </recommendedName>
</protein>
<evidence type="ECO:0000313" key="4">
    <source>
        <dbReference type="Proteomes" id="UP001189429"/>
    </source>
</evidence>
<feature type="coiled-coil region" evidence="1">
    <location>
        <begin position="216"/>
        <end position="250"/>
    </location>
</feature>
<gene>
    <name evidence="3" type="ORF">PCOR1329_LOCUS82696</name>
</gene>
<name>A0ABN9Y5H3_9DINO</name>
<evidence type="ECO:0000256" key="1">
    <source>
        <dbReference type="SAM" id="Coils"/>
    </source>
</evidence>
<keyword evidence="4" id="KW-1185">Reference proteome</keyword>
<reference evidence="3" key="1">
    <citation type="submission" date="2023-10" db="EMBL/GenBank/DDBJ databases">
        <authorList>
            <person name="Chen Y."/>
            <person name="Shah S."/>
            <person name="Dougan E. K."/>
            <person name="Thang M."/>
            <person name="Chan C."/>
        </authorList>
    </citation>
    <scope>NUCLEOTIDE SEQUENCE [LARGE SCALE GENOMIC DNA]</scope>
</reference>
<feature type="non-terminal residue" evidence="3">
    <location>
        <position position="961"/>
    </location>
</feature>
<evidence type="ECO:0000313" key="3">
    <source>
        <dbReference type="EMBL" id="CAK0907803.1"/>
    </source>
</evidence>
<keyword evidence="1" id="KW-0175">Coiled coil</keyword>
<feature type="compositionally biased region" description="Gly residues" evidence="2">
    <location>
        <begin position="43"/>
        <end position="59"/>
    </location>
</feature>
<sequence length="961" mass="106549">MGPRPFSWCTCGNWIYNFRLHRNGGVCDHCKQQVELVQPGAKGAKGGGKGGKGSKGGKGYPPAKYPWRTATKTDVGALLKQLLEEPALSVHAEAIQYIEKSYTSSLEKKRTPNQEVTRTGQTLERKEAALKKTNDAEQAATLALEEARAKQQQAAIEAIGAQQDYEQALQVLAATAGAKTATQTHTSDGKRILLAVEEFNFTEFDDDYDEAQRLQLTTIQKQVEAHIKQVEQLQVQMAEALRSVKQIRAAPAEKMRPAPSLLRAPVLPAVLLRPLAAAGRRGPADTGASRNGGDATLSFANVSEWGPTAQSSMQAQVEQYDVLGFAETHLRGEKLDRFHGDLARDGWKTIATPSVATGRSVDGTTGGEAIIAKKTLATTSFEGWRQYEIARTRNSNAIAAYMQPKFGFQGPNGKMLIRLASFLQQLTADPNSKRQKAIAERRAQRQAALDHALQEAYAELHQNDQHTDTLPTQHVGFAIPLDLWEKSMGSQIGSKEGEMVDVASDIKLHYLLQRDMHGQNQIAERFAAWAHNVEKATLVHHDIPEDKRDEHMGRDVGYAIGWKRTRATPCRPHMRDPLLEWWHLSTTPLVRDQHLRRTEATLEASRLEAKIAEILAVAVANDLQTPFQDDDELFAWIAAVGNLSTQPLQDIQDLIDTGEKYKARAIGISLTRSWRAYTSWATKMWKQAPGLLHKHVKPPAQPKFEHADSNGHTYATPAIIMDRRAGDWERIWGDPSAGEAEVQRLPRPGREELVHIHDCEKLVMWPFQFFAVVGAVAPKPTGGDRILGQLPFVMKAWSKLRCPLCESWCDELAEFWDTAVRKSSALQASLTRAIMDECCSFLGITVGAILLDLGKFYDRISMPLLCVACMKQGFPAITLTMELHMYLAPRYLREGQWLSKAITVGKSVAAGSPHGGELVKAMLGPPLQAAHQRYQLSIMMRTFVDDTIIRTEGTESNVEST</sequence>